<feature type="transmembrane region" description="Helical" evidence="1">
    <location>
        <begin position="24"/>
        <end position="44"/>
    </location>
</feature>
<sequence length="107" mass="10758">MSAQNPDYDALADRALQTVAQNTLASYAIGLLVTLIVLLIAALVGGEFADAVPEDGAFGEAIETVIEHAGTAFVIFGVSILVLPAVAVIVLIVSGFGGMMGSGPGGR</sequence>
<dbReference type="GeneID" id="37641165"/>
<name>A0A346PMF8_9EURY</name>
<evidence type="ECO:0000313" key="3">
    <source>
        <dbReference type="Proteomes" id="UP000258613"/>
    </source>
</evidence>
<feature type="transmembrane region" description="Helical" evidence="1">
    <location>
        <begin position="73"/>
        <end position="97"/>
    </location>
</feature>
<dbReference type="KEGG" id="nag:AArcMg_0681"/>
<dbReference type="Proteomes" id="UP000258613">
    <property type="component" value="Chromosome"/>
</dbReference>
<keyword evidence="1" id="KW-0472">Membrane</keyword>
<protein>
    <submittedName>
        <fullName evidence="2">Uncharacterized protein</fullName>
    </submittedName>
</protein>
<evidence type="ECO:0000313" key="2">
    <source>
        <dbReference type="EMBL" id="AXR80703.1"/>
    </source>
</evidence>
<reference evidence="3" key="1">
    <citation type="submission" date="2018-02" db="EMBL/GenBank/DDBJ databases">
        <title>Phenotypic and genomic properties of facultatively anaerobic sulfur-reducing natronoarchaea from hypersaline soda lakes.</title>
        <authorList>
            <person name="Sorokin D.Y."/>
            <person name="Kublanov I.V."/>
            <person name="Roman P."/>
            <person name="Sinninghe Damste J.S."/>
            <person name="Golyshin P.N."/>
            <person name="Rojo D."/>
            <person name="Ciordia S."/>
            <person name="Mena M.D.C."/>
            <person name="Ferrer M."/>
            <person name="Messina E."/>
            <person name="Smedile F."/>
            <person name="La Spada G."/>
            <person name="La Cono V."/>
            <person name="Yakimov M.M."/>
        </authorList>
    </citation>
    <scope>NUCLEOTIDE SEQUENCE [LARGE SCALE GENOMIC DNA]</scope>
    <source>
        <strain evidence="3">AArc-Mg</strain>
    </source>
</reference>
<dbReference type="EMBL" id="CP027033">
    <property type="protein sequence ID" value="AXR80703.1"/>
    <property type="molecule type" value="Genomic_DNA"/>
</dbReference>
<keyword evidence="1" id="KW-0812">Transmembrane</keyword>
<gene>
    <name evidence="2" type="ORF">AArcMg_0681</name>
</gene>
<evidence type="ECO:0000256" key="1">
    <source>
        <dbReference type="SAM" id="Phobius"/>
    </source>
</evidence>
<dbReference type="RefSeq" id="WP_117367458.1">
    <property type="nucleotide sequence ID" value="NZ_CP027033.1"/>
</dbReference>
<accession>A0A346PMF8</accession>
<proteinExistence type="predicted"/>
<keyword evidence="3" id="KW-1185">Reference proteome</keyword>
<keyword evidence="1" id="KW-1133">Transmembrane helix</keyword>
<dbReference type="AlphaFoldDB" id="A0A346PMF8"/>
<organism evidence="2 3">
    <name type="scientific">Natrarchaeobaculum sulfurireducens</name>
    <dbReference type="NCBI Taxonomy" id="2044521"/>
    <lineage>
        <taxon>Archaea</taxon>
        <taxon>Methanobacteriati</taxon>
        <taxon>Methanobacteriota</taxon>
        <taxon>Stenosarchaea group</taxon>
        <taxon>Halobacteria</taxon>
        <taxon>Halobacteriales</taxon>
        <taxon>Natrialbaceae</taxon>
        <taxon>Natrarchaeobaculum</taxon>
    </lineage>
</organism>